<dbReference type="InterPro" id="IPR046365">
    <property type="entry name" value="FAM124_dom"/>
</dbReference>
<dbReference type="GeneID" id="106159546"/>
<evidence type="ECO:0000259" key="2">
    <source>
        <dbReference type="Pfam" id="PF15067"/>
    </source>
</evidence>
<dbReference type="KEGG" id="lak:106159546"/>
<dbReference type="InterPro" id="IPR029380">
    <property type="entry name" value="FAM124"/>
</dbReference>
<gene>
    <name evidence="4" type="primary">LOC106159546</name>
</gene>
<evidence type="ECO:0000313" key="3">
    <source>
        <dbReference type="Proteomes" id="UP000085678"/>
    </source>
</evidence>
<accession>A0A1S3HZ75</accession>
<comment type="similarity">
    <text evidence="1">Belongs to the FAM124 family.</text>
</comment>
<evidence type="ECO:0000313" key="4">
    <source>
        <dbReference type="RefSeq" id="XP_013391308.1"/>
    </source>
</evidence>
<organism evidence="3 4">
    <name type="scientific">Lingula anatina</name>
    <name type="common">Brachiopod</name>
    <name type="synonym">Lingula unguis</name>
    <dbReference type="NCBI Taxonomy" id="7574"/>
    <lineage>
        <taxon>Eukaryota</taxon>
        <taxon>Metazoa</taxon>
        <taxon>Spiralia</taxon>
        <taxon>Lophotrochozoa</taxon>
        <taxon>Brachiopoda</taxon>
        <taxon>Linguliformea</taxon>
        <taxon>Lingulata</taxon>
        <taxon>Lingulida</taxon>
        <taxon>Linguloidea</taxon>
        <taxon>Lingulidae</taxon>
        <taxon>Lingula</taxon>
    </lineage>
</organism>
<dbReference type="PANTHER" id="PTHR14715:SF7">
    <property type="entry name" value="FAM124 DOMAIN-CONTAINING PROTEIN"/>
    <property type="match status" value="1"/>
</dbReference>
<sequence length="405" mass="44261">MDHGANFWDEISGMFDDLEDINVEVSGDELDTVDGVGLGVNLHTDSPSCYTKRQSGERVELHCTRPRKVNKTFGARFSPIIEADGFYALLTLSGSGLPLIEKTVELVKSCLQKLSKNSKCEILRWNSQRVLLLLPSAASYHALGQDFLDGKLEKCGGPEVNAVKLEVAVLVEPSKCYVTIITTAASTLHVELQSIIQPFSAWFPYALVMEAVMSKGESPPFSAQGPLPTLGISLLFHGNAQAKAERSFQRLSQLPWQQVAVPACMEDITSEGKFYVNSRHGSLLWGVITGANQPGVQITVFVQDQTSFDDMVSFYHKIVKSTPLSKQGSDGVSKYAVFALEPKLELVVAYFHGLKVAAPAAATVLCLQTLQLPPSDLNKLQQISSDLWEAQDPEGNVVQLFTVLE</sequence>
<dbReference type="OMA" id="RCFVEIE"/>
<dbReference type="AlphaFoldDB" id="A0A1S3HZ75"/>
<dbReference type="PANTHER" id="PTHR14715">
    <property type="entry name" value="FAM124 DOMAIN-CONTAINING PROTEIN-RELATED"/>
    <property type="match status" value="1"/>
</dbReference>
<name>A0A1S3HZ75_LINAN</name>
<dbReference type="Pfam" id="PF15067">
    <property type="entry name" value="FAM124"/>
    <property type="match status" value="1"/>
</dbReference>
<proteinExistence type="inferred from homology"/>
<dbReference type="InParanoid" id="A0A1S3HZ75"/>
<dbReference type="RefSeq" id="XP_013391308.1">
    <property type="nucleotide sequence ID" value="XM_013535854.1"/>
</dbReference>
<evidence type="ECO:0000256" key="1">
    <source>
        <dbReference type="ARBA" id="ARBA00006440"/>
    </source>
</evidence>
<feature type="domain" description="FAM124" evidence="2">
    <location>
        <begin position="185"/>
        <end position="399"/>
    </location>
</feature>
<keyword evidence="3" id="KW-1185">Reference proteome</keyword>
<reference evidence="4" key="1">
    <citation type="submission" date="2025-08" db="UniProtKB">
        <authorList>
            <consortium name="RefSeq"/>
        </authorList>
    </citation>
    <scope>IDENTIFICATION</scope>
    <source>
        <tissue evidence="4">Gonads</tissue>
    </source>
</reference>
<dbReference type="Proteomes" id="UP000085678">
    <property type="component" value="Unplaced"/>
</dbReference>
<dbReference type="OrthoDB" id="10011619at2759"/>
<protein>
    <submittedName>
        <fullName evidence="4">Uncharacterized protein LOC106159546</fullName>
    </submittedName>
</protein>